<evidence type="ECO:0000313" key="3">
    <source>
        <dbReference type="Proteomes" id="UP000037269"/>
    </source>
</evidence>
<reference evidence="1 3" key="1">
    <citation type="submission" date="2015-07" db="EMBL/GenBank/DDBJ databases">
        <title>Fjat-14205 dsm 2895.</title>
        <authorList>
            <person name="Liu B."/>
            <person name="Wang J."/>
            <person name="Zhu Y."/>
            <person name="Liu G."/>
            <person name="Chen Q."/>
            <person name="Chen Z."/>
            <person name="Lan J."/>
            <person name="Che J."/>
            <person name="Ge C."/>
            <person name="Shi H."/>
            <person name="Pan Z."/>
            <person name="Liu X."/>
        </authorList>
    </citation>
    <scope>NUCLEOTIDE SEQUENCE [LARGE SCALE GENOMIC DNA]</scope>
    <source>
        <strain evidence="1 3">DSM 2895</strain>
    </source>
</reference>
<dbReference type="Proteomes" id="UP000037269">
    <property type="component" value="Unassembled WGS sequence"/>
</dbReference>
<dbReference type="GeneID" id="42304585"/>
<dbReference type="RefSeq" id="WP_043064971.1">
    <property type="nucleotide sequence ID" value="NZ_BJOA01000078.1"/>
</dbReference>
<name>A0A0D1VD94_ANEMI</name>
<proteinExistence type="predicted"/>
<dbReference type="EMBL" id="FNED01000009">
    <property type="protein sequence ID" value="SDI95369.1"/>
    <property type="molecule type" value="Genomic_DNA"/>
</dbReference>
<sequence>MTDQQLNEGMERSLATIIECCDKLSVYALHSSDLPALHEAKEFAKTMRKAAISTRDKVAAKKIIDIAFAIESVIKRPTSRNVRKQALRVADDLEKLGSISYIRCE</sequence>
<keyword evidence="3" id="KW-1185">Reference proteome</keyword>
<reference evidence="2 4" key="2">
    <citation type="submission" date="2016-10" db="EMBL/GenBank/DDBJ databases">
        <authorList>
            <person name="de Groot N.N."/>
        </authorList>
    </citation>
    <scope>NUCLEOTIDE SEQUENCE [LARGE SCALE GENOMIC DNA]</scope>
    <source>
        <strain evidence="2 4">DSM 2895</strain>
    </source>
</reference>
<dbReference type="STRING" id="47500.AF333_05105"/>
<dbReference type="PATRIC" id="fig|47500.8.peg.5360"/>
<dbReference type="Proteomes" id="UP000182836">
    <property type="component" value="Unassembled WGS sequence"/>
</dbReference>
<evidence type="ECO:0000313" key="4">
    <source>
        <dbReference type="Proteomes" id="UP000182836"/>
    </source>
</evidence>
<accession>A0A0D1VD94</accession>
<evidence type="ECO:0000313" key="1">
    <source>
        <dbReference type="EMBL" id="KON94955.1"/>
    </source>
</evidence>
<protein>
    <submittedName>
        <fullName evidence="1">Uncharacterized protein</fullName>
    </submittedName>
</protein>
<dbReference type="EMBL" id="LGUG01000004">
    <property type="protein sequence ID" value="KON94955.1"/>
    <property type="molecule type" value="Genomic_DNA"/>
</dbReference>
<evidence type="ECO:0000313" key="2">
    <source>
        <dbReference type="EMBL" id="SDI95369.1"/>
    </source>
</evidence>
<gene>
    <name evidence="1" type="ORF">AF333_05105</name>
    <name evidence="2" type="ORF">SAMN04487909_109211</name>
</gene>
<dbReference type="AlphaFoldDB" id="A0A0D1VD94"/>
<organism evidence="1 3">
    <name type="scientific">Aneurinibacillus migulanus</name>
    <name type="common">Bacillus migulanus</name>
    <dbReference type="NCBI Taxonomy" id="47500"/>
    <lineage>
        <taxon>Bacteria</taxon>
        <taxon>Bacillati</taxon>
        <taxon>Bacillota</taxon>
        <taxon>Bacilli</taxon>
        <taxon>Bacillales</taxon>
        <taxon>Paenibacillaceae</taxon>
        <taxon>Aneurinibacillus group</taxon>
        <taxon>Aneurinibacillus</taxon>
    </lineage>
</organism>